<evidence type="ECO:0000256" key="2">
    <source>
        <dbReference type="SAM" id="MobiDB-lite"/>
    </source>
</evidence>
<feature type="compositionally biased region" description="Basic residues" evidence="2">
    <location>
        <begin position="20"/>
        <end position="31"/>
    </location>
</feature>
<evidence type="ECO:0000313" key="4">
    <source>
        <dbReference type="EMBL" id="KAJ4255532.1"/>
    </source>
</evidence>
<feature type="compositionally biased region" description="Basic and acidic residues" evidence="2">
    <location>
        <begin position="904"/>
        <end position="913"/>
    </location>
</feature>
<evidence type="ECO:0000313" key="5">
    <source>
        <dbReference type="Proteomes" id="UP001152049"/>
    </source>
</evidence>
<evidence type="ECO:0000259" key="3">
    <source>
        <dbReference type="PROSITE" id="PS50157"/>
    </source>
</evidence>
<dbReference type="Proteomes" id="UP001152049">
    <property type="component" value="Unassembled WGS sequence"/>
</dbReference>
<keyword evidence="1" id="KW-0863">Zinc-finger</keyword>
<accession>A0A9W8RVG8</accession>
<dbReference type="GO" id="GO:0008270">
    <property type="term" value="F:zinc ion binding"/>
    <property type="evidence" value="ECO:0007669"/>
    <property type="project" value="UniProtKB-KW"/>
</dbReference>
<dbReference type="SMART" id="SM00355">
    <property type="entry name" value="ZnF_C2H2"/>
    <property type="match status" value="3"/>
</dbReference>
<name>A0A9W8RVG8_9HYPO</name>
<feature type="region of interest" description="Disordered" evidence="2">
    <location>
        <begin position="876"/>
        <end position="913"/>
    </location>
</feature>
<feature type="region of interest" description="Disordered" evidence="2">
    <location>
        <begin position="260"/>
        <end position="288"/>
    </location>
</feature>
<dbReference type="PROSITE" id="PS00028">
    <property type="entry name" value="ZINC_FINGER_C2H2_1"/>
    <property type="match status" value="1"/>
</dbReference>
<feature type="region of interest" description="Disordered" evidence="2">
    <location>
        <begin position="125"/>
        <end position="155"/>
    </location>
</feature>
<proteinExistence type="predicted"/>
<reference evidence="4" key="1">
    <citation type="submission" date="2022-09" db="EMBL/GenBank/DDBJ databases">
        <title>Fusarium specimens isolated from Avocado Roots.</title>
        <authorList>
            <person name="Stajich J."/>
            <person name="Roper C."/>
            <person name="Heimlech-Rivalta G."/>
        </authorList>
    </citation>
    <scope>NUCLEOTIDE SEQUENCE</scope>
    <source>
        <strain evidence="4">CF00136</strain>
    </source>
</reference>
<feature type="region of interest" description="Disordered" evidence="2">
    <location>
        <begin position="1"/>
        <end position="39"/>
    </location>
</feature>
<protein>
    <recommendedName>
        <fullName evidence="3">C2H2-type domain-containing protein</fullName>
    </recommendedName>
</protein>
<keyword evidence="1" id="KW-0862">Zinc</keyword>
<dbReference type="EMBL" id="JAOQAZ010000020">
    <property type="protein sequence ID" value="KAJ4255532.1"/>
    <property type="molecule type" value="Genomic_DNA"/>
</dbReference>
<keyword evidence="1" id="KW-0479">Metal-binding</keyword>
<feature type="compositionally biased region" description="Basic residues" evidence="2">
    <location>
        <begin position="1"/>
        <end position="11"/>
    </location>
</feature>
<sequence length="913" mass="100927">MDRHLGRRQRRGAVQLNGHGHGHGPTVRHRTVPAISTPPATPVSTVLPMPEMVASSKFFPFEFGQPPIQSEFKIDCYRSASPAKLDLDLESCKDWAGGFDMREMSTMSSISADTFSSTGSLFSSVSTEGGETLTVRNGRSRGPSPLSRGGRTNSLDDSTPSFVCLGPQCQQAFKSDQELKSHVKSFHTHLCNWAGCDQPSFSTRDGLIYHVKVKHLLICPSPGCTETSFQTIRLLQSHIAMAHPEDGKDDVKEWELPARAAPNMEKTDRSSPGSAPIKPTTSLKRKDRDNEAEMALNLLSAKHRCQDRLRTIVEKRAKKNAGKYAKPFYLEQVWSDTQRYCVTQVSIKPTKAHKLMIKGTPRSAESPTDLIRGRATRRIETTSFPLVFEHAILPFLSQYLPIWVGPRHVITVTRGKSPQMKRICIMAPEAISRARKMIIASHVQDLIPANFSKLVTFVFTQGEINRTVTWARGLDKNHKDDICVARNPFFFRDPCMGDSIGVTGNGTFEDSTATLGPCLTVGGGSYWLGNFHPFMEAYQQLPGVQVEHPSSQDRKRCVDEGHDAMAQETNFKLGNLEVTSGLNLKTTRISHDPYWDECDMDKPLVVTDWALIGSRTSQANILRRFPSETQPPTQEPIVVTTTAIVPGADVLSSGRTSGYQRGQIGEIPAYVSGAENQTHKATREWFIEEPWPQEDEDAWIRGGIGVSGDSGAAVVDTSTHGLIGQVWGRNNYWGPGQRVTYFTPIADIFDDIQEKCGQQSRPQLPQHRDEANCFPLHPSCRQCFDLRAYLNSSRRSSRMSLQSMIMATGDGDQDLTSIEAVSELATPMDYHRYPGVEEAGASFNDIVSPAAGPGGYPGTPMIADMKSPYATELDLGDLYGPEATAPTQARKRRTSGLAAGPGWERWKRQRAGD</sequence>
<dbReference type="InterPro" id="IPR013087">
    <property type="entry name" value="Znf_C2H2_type"/>
</dbReference>
<dbReference type="OrthoDB" id="5242988at2759"/>
<comment type="caution">
    <text evidence="4">The sequence shown here is derived from an EMBL/GenBank/DDBJ whole genome shotgun (WGS) entry which is preliminary data.</text>
</comment>
<evidence type="ECO:0000256" key="1">
    <source>
        <dbReference type="PROSITE-ProRule" id="PRU00042"/>
    </source>
</evidence>
<gene>
    <name evidence="4" type="ORF">NW762_009529</name>
</gene>
<dbReference type="AlphaFoldDB" id="A0A9W8RVG8"/>
<organism evidence="4 5">
    <name type="scientific">Fusarium torreyae</name>
    <dbReference type="NCBI Taxonomy" id="1237075"/>
    <lineage>
        <taxon>Eukaryota</taxon>
        <taxon>Fungi</taxon>
        <taxon>Dikarya</taxon>
        <taxon>Ascomycota</taxon>
        <taxon>Pezizomycotina</taxon>
        <taxon>Sordariomycetes</taxon>
        <taxon>Hypocreomycetidae</taxon>
        <taxon>Hypocreales</taxon>
        <taxon>Nectriaceae</taxon>
        <taxon>Fusarium</taxon>
    </lineage>
</organism>
<keyword evidence="5" id="KW-1185">Reference proteome</keyword>
<dbReference type="PROSITE" id="PS50157">
    <property type="entry name" value="ZINC_FINGER_C2H2_2"/>
    <property type="match status" value="1"/>
</dbReference>
<feature type="domain" description="C2H2-type" evidence="3">
    <location>
        <begin position="162"/>
        <end position="188"/>
    </location>
</feature>
<dbReference type="Gene3D" id="3.30.160.60">
    <property type="entry name" value="Classic Zinc Finger"/>
    <property type="match status" value="1"/>
</dbReference>